<dbReference type="Gene3D" id="1.20.1560.10">
    <property type="entry name" value="ABC transporter type 1, transmembrane domain"/>
    <property type="match status" value="4"/>
</dbReference>
<keyword evidence="13 17" id="KW-0472">Membrane</keyword>
<comment type="caution">
    <text evidence="20">The sequence shown here is derived from an EMBL/GenBank/DDBJ whole genome shotgun (WGS) entry which is preliminary data.</text>
</comment>
<feature type="transmembrane region" description="Helical" evidence="17">
    <location>
        <begin position="2536"/>
        <end position="2556"/>
    </location>
</feature>
<feature type="transmembrane region" description="Helical" evidence="17">
    <location>
        <begin position="139"/>
        <end position="155"/>
    </location>
</feature>
<dbReference type="CDD" id="cd18603">
    <property type="entry name" value="ABC_6TM_MRP1_2_3_6_D2_like"/>
    <property type="match status" value="2"/>
</dbReference>
<dbReference type="GO" id="GO:0000323">
    <property type="term" value="C:lytic vacuole"/>
    <property type="evidence" value="ECO:0007669"/>
    <property type="project" value="UniProtKB-ARBA"/>
</dbReference>
<feature type="transmembrane region" description="Helical" evidence="17">
    <location>
        <begin position="2032"/>
        <end position="2056"/>
    </location>
</feature>
<dbReference type="CDD" id="cd03250">
    <property type="entry name" value="ABCC_MRP_domain1"/>
    <property type="match status" value="2"/>
</dbReference>
<evidence type="ECO:0000313" key="21">
    <source>
        <dbReference type="Proteomes" id="UP001353858"/>
    </source>
</evidence>
<feature type="transmembrane region" description="Helical" evidence="17">
    <location>
        <begin position="1812"/>
        <end position="1835"/>
    </location>
</feature>
<feature type="domain" description="ABC transporter" evidence="18">
    <location>
        <begin position="2089"/>
        <end position="2311"/>
    </location>
</feature>
<dbReference type="InterPro" id="IPR005292">
    <property type="entry name" value="MRP"/>
</dbReference>
<dbReference type="FunFam" id="1.20.1560.10:FF:000020">
    <property type="entry name" value="ABC metal ion transporter"/>
    <property type="match status" value="1"/>
</dbReference>
<feature type="transmembrane region" description="Helical" evidence="17">
    <location>
        <begin position="347"/>
        <end position="366"/>
    </location>
</feature>
<evidence type="ECO:0000313" key="20">
    <source>
        <dbReference type="EMBL" id="KAK4875040.1"/>
    </source>
</evidence>
<evidence type="ECO:0000256" key="4">
    <source>
        <dbReference type="ARBA" id="ARBA00022448"/>
    </source>
</evidence>
<evidence type="ECO:0000256" key="17">
    <source>
        <dbReference type="SAM" id="Phobius"/>
    </source>
</evidence>
<dbReference type="FunFam" id="1.20.1560.10:FF:000041">
    <property type="entry name" value="Multidrug-Resistance like protein 1, isoform C"/>
    <property type="match status" value="1"/>
</dbReference>
<dbReference type="InterPro" id="IPR003439">
    <property type="entry name" value="ABC_transporter-like_ATP-bd"/>
</dbReference>
<feature type="transmembrane region" description="Helical" evidence="17">
    <location>
        <begin position="107"/>
        <end position="127"/>
    </location>
</feature>
<feature type="domain" description="ABC transmembrane type-1" evidence="19">
    <location>
        <begin position="2399"/>
        <end position="2677"/>
    </location>
</feature>
<feature type="transmembrane region" description="Helical" evidence="17">
    <location>
        <begin position="1502"/>
        <end position="1521"/>
    </location>
</feature>
<dbReference type="Pfam" id="PF00664">
    <property type="entry name" value="ABC_membrane"/>
    <property type="match status" value="4"/>
</dbReference>
<feature type="transmembrane region" description="Helical" evidence="17">
    <location>
        <begin position="1914"/>
        <end position="1933"/>
    </location>
</feature>
<dbReference type="NCBIfam" id="TIGR00957">
    <property type="entry name" value="MRP_assoc_pro"/>
    <property type="match status" value="1"/>
</dbReference>
<feature type="transmembrane region" description="Helical" evidence="17">
    <location>
        <begin position="36"/>
        <end position="57"/>
    </location>
</feature>
<feature type="transmembrane region" description="Helical" evidence="17">
    <location>
        <begin position="946"/>
        <end position="968"/>
    </location>
</feature>
<dbReference type="InterPro" id="IPR011527">
    <property type="entry name" value="ABC1_TM_dom"/>
</dbReference>
<dbReference type="SMART" id="SM00382">
    <property type="entry name" value="AAA"/>
    <property type="match status" value="4"/>
</dbReference>
<keyword evidence="5" id="KW-1003">Cell membrane</keyword>
<feature type="transmembrane region" description="Helical" evidence="17">
    <location>
        <begin position="69"/>
        <end position="92"/>
    </location>
</feature>
<feature type="transmembrane region" description="Helical" evidence="17">
    <location>
        <begin position="1147"/>
        <end position="1168"/>
    </location>
</feature>
<feature type="transmembrane region" description="Helical" evidence="17">
    <location>
        <begin position="2437"/>
        <end position="2460"/>
    </location>
</feature>
<dbReference type="GO" id="GO:0005524">
    <property type="term" value="F:ATP binding"/>
    <property type="evidence" value="ECO:0007669"/>
    <property type="project" value="UniProtKB-KW"/>
</dbReference>
<feature type="transmembrane region" description="Helical" evidence="17">
    <location>
        <begin position="2388"/>
        <end position="2408"/>
    </location>
</feature>
<feature type="transmembrane region" description="Helical" evidence="17">
    <location>
        <begin position="2511"/>
        <end position="2530"/>
    </location>
</feature>
<keyword evidence="11" id="KW-1278">Translocase</keyword>
<feature type="transmembrane region" description="Helical" evidence="17">
    <location>
        <begin position="575"/>
        <end position="595"/>
    </location>
</feature>
<organism evidence="20 21">
    <name type="scientific">Aquatica leii</name>
    <dbReference type="NCBI Taxonomy" id="1421715"/>
    <lineage>
        <taxon>Eukaryota</taxon>
        <taxon>Metazoa</taxon>
        <taxon>Ecdysozoa</taxon>
        <taxon>Arthropoda</taxon>
        <taxon>Hexapoda</taxon>
        <taxon>Insecta</taxon>
        <taxon>Pterygota</taxon>
        <taxon>Neoptera</taxon>
        <taxon>Endopterygota</taxon>
        <taxon>Coleoptera</taxon>
        <taxon>Polyphaga</taxon>
        <taxon>Elateriformia</taxon>
        <taxon>Elateroidea</taxon>
        <taxon>Lampyridae</taxon>
        <taxon>Luciolinae</taxon>
        <taxon>Aquatica</taxon>
    </lineage>
</organism>
<feature type="transmembrane region" description="Helical" evidence="17">
    <location>
        <begin position="1635"/>
        <end position="1655"/>
    </location>
</feature>
<evidence type="ECO:0000256" key="1">
    <source>
        <dbReference type="ARBA" id="ARBA00004128"/>
    </source>
</evidence>
<feature type="transmembrane region" description="Helical" evidence="17">
    <location>
        <begin position="167"/>
        <end position="190"/>
    </location>
</feature>
<dbReference type="EMBL" id="JARPUR010000005">
    <property type="protein sequence ID" value="KAK4875040.1"/>
    <property type="molecule type" value="Genomic_DNA"/>
</dbReference>
<evidence type="ECO:0000256" key="16">
    <source>
        <dbReference type="SAM" id="MobiDB-lite"/>
    </source>
</evidence>
<dbReference type="GO" id="GO:0016887">
    <property type="term" value="F:ATP hydrolysis activity"/>
    <property type="evidence" value="ECO:0007669"/>
    <property type="project" value="InterPro"/>
</dbReference>
<dbReference type="PROSITE" id="PS50893">
    <property type="entry name" value="ABC_TRANSPORTER_2"/>
    <property type="match status" value="4"/>
</dbReference>
<dbReference type="PROSITE" id="PS00211">
    <property type="entry name" value="ABC_TRANSPORTER_1"/>
    <property type="match status" value="4"/>
</dbReference>
<evidence type="ECO:0000259" key="19">
    <source>
        <dbReference type="PROSITE" id="PS50929"/>
    </source>
</evidence>
<dbReference type="InterPro" id="IPR027417">
    <property type="entry name" value="P-loop_NTPase"/>
</dbReference>
<protein>
    <recommendedName>
        <fullName evidence="14">ABC-type glutathione-S-conjugate transporter</fullName>
        <ecNumber evidence="14">7.6.2.3</ecNumber>
    </recommendedName>
</protein>
<keyword evidence="12 17" id="KW-1133">Transmembrane helix</keyword>
<dbReference type="FunFam" id="3.40.50.300:FF:000074">
    <property type="entry name" value="Multidrug resistance-associated protein 5 isoform 1"/>
    <property type="match status" value="2"/>
</dbReference>
<feature type="compositionally biased region" description="Polar residues" evidence="16">
    <location>
        <begin position="889"/>
        <end position="905"/>
    </location>
</feature>
<evidence type="ECO:0000256" key="12">
    <source>
        <dbReference type="ARBA" id="ARBA00022989"/>
    </source>
</evidence>
<keyword evidence="4" id="KW-0813">Transport</keyword>
<dbReference type="CDD" id="cd18595">
    <property type="entry name" value="ABC_6TM_MRP1_2_3_6_D1_like"/>
    <property type="match status" value="2"/>
</dbReference>
<evidence type="ECO:0000256" key="6">
    <source>
        <dbReference type="ARBA" id="ARBA00022554"/>
    </source>
</evidence>
<evidence type="ECO:0000256" key="9">
    <source>
        <dbReference type="ARBA" id="ARBA00022741"/>
    </source>
</evidence>
<evidence type="ECO:0000256" key="8">
    <source>
        <dbReference type="ARBA" id="ARBA00022737"/>
    </source>
</evidence>
<proteinExistence type="inferred from homology"/>
<comment type="subcellular location">
    <subcellularLocation>
        <location evidence="2">Cell membrane</location>
        <topology evidence="2">Multi-pass membrane protein</topology>
    </subcellularLocation>
    <subcellularLocation>
        <location evidence="1">Vacuole membrane</location>
        <topology evidence="1">Multi-pass membrane protein</topology>
    </subcellularLocation>
</comment>
<keyword evidence="7 17" id="KW-0812">Transmembrane</keyword>
<dbReference type="InterPro" id="IPR017871">
    <property type="entry name" value="ABC_transporter-like_CS"/>
</dbReference>
<feature type="region of interest" description="Disordered" evidence="16">
    <location>
        <begin position="881"/>
        <end position="917"/>
    </location>
</feature>
<dbReference type="Pfam" id="PF24357">
    <property type="entry name" value="TMD0_ABC"/>
    <property type="match status" value="2"/>
</dbReference>
<feature type="domain" description="ABC transmembrane type-1" evidence="19">
    <location>
        <begin position="311"/>
        <end position="592"/>
    </location>
</feature>
<keyword evidence="10" id="KW-0067">ATP-binding</keyword>
<dbReference type="PANTHER" id="PTHR24223">
    <property type="entry name" value="ATP-BINDING CASSETTE SUB-FAMILY C"/>
    <property type="match status" value="1"/>
</dbReference>
<dbReference type="InterPro" id="IPR036640">
    <property type="entry name" value="ABC1_TM_sf"/>
</dbReference>
<name>A0AAN7SP35_9COLE</name>
<accession>A0AAN7SP35</accession>
<evidence type="ECO:0000256" key="14">
    <source>
        <dbReference type="ARBA" id="ARBA00024220"/>
    </source>
</evidence>
<dbReference type="FunFam" id="3.40.50.300:FF:000812">
    <property type="entry name" value="multidrug resistance-associated protein 1 isoform X15"/>
    <property type="match status" value="1"/>
</dbReference>
<evidence type="ECO:0000256" key="3">
    <source>
        <dbReference type="ARBA" id="ARBA00009726"/>
    </source>
</evidence>
<dbReference type="Proteomes" id="UP001353858">
    <property type="component" value="Unassembled WGS sequence"/>
</dbReference>
<dbReference type="FunFam" id="3.40.50.300:FF:000293">
    <property type="entry name" value="ATP binding cassette subfamily C member 1"/>
    <property type="match status" value="1"/>
</dbReference>
<evidence type="ECO:0000256" key="11">
    <source>
        <dbReference type="ARBA" id="ARBA00022967"/>
    </source>
</evidence>
<dbReference type="GO" id="GO:0005774">
    <property type="term" value="C:vacuolar membrane"/>
    <property type="evidence" value="ECO:0007669"/>
    <property type="project" value="UniProtKB-SubCell"/>
</dbReference>
<keyword evidence="8" id="KW-0677">Repeat</keyword>
<dbReference type="PANTHER" id="PTHR24223:SF443">
    <property type="entry name" value="MULTIDRUG-RESISTANCE LIKE PROTEIN 1, ISOFORM I"/>
    <property type="match status" value="1"/>
</dbReference>
<reference evidence="21" key="1">
    <citation type="submission" date="2023-01" db="EMBL/GenBank/DDBJ databases">
        <title>Key to firefly adult light organ development and bioluminescence: homeobox transcription factors regulate luciferase expression and transportation to peroxisome.</title>
        <authorList>
            <person name="Fu X."/>
        </authorList>
    </citation>
    <scope>NUCLEOTIDE SEQUENCE [LARGE SCALE GENOMIC DNA]</scope>
</reference>
<dbReference type="SUPFAM" id="SSF90123">
    <property type="entry name" value="ABC transporter transmembrane region"/>
    <property type="match status" value="4"/>
</dbReference>
<dbReference type="FunFam" id="1.20.1560.10:FF:000001">
    <property type="entry name" value="ATP-binding cassette subfamily C member 1"/>
    <property type="match status" value="2"/>
</dbReference>
<evidence type="ECO:0000256" key="5">
    <source>
        <dbReference type="ARBA" id="ARBA00022475"/>
    </source>
</evidence>
<feature type="transmembrane region" description="Helical" evidence="17">
    <location>
        <begin position="1567"/>
        <end position="1592"/>
    </location>
</feature>
<evidence type="ECO:0000256" key="13">
    <source>
        <dbReference type="ARBA" id="ARBA00023136"/>
    </source>
</evidence>
<feature type="transmembrane region" description="Helical" evidence="17">
    <location>
        <begin position="526"/>
        <end position="555"/>
    </location>
</feature>
<dbReference type="GO" id="GO:0005886">
    <property type="term" value="C:plasma membrane"/>
    <property type="evidence" value="ECO:0007669"/>
    <property type="project" value="UniProtKB-SubCell"/>
</dbReference>
<feature type="transmembrane region" description="Helical" evidence="17">
    <location>
        <begin position="1541"/>
        <end position="1561"/>
    </location>
</feature>
<dbReference type="Gene3D" id="3.40.50.300">
    <property type="entry name" value="P-loop containing nucleotide triphosphate hydrolases"/>
    <property type="match status" value="4"/>
</dbReference>
<feature type="transmembrane region" description="Helical" evidence="17">
    <location>
        <begin position="1999"/>
        <end position="2020"/>
    </location>
</feature>
<dbReference type="SUPFAM" id="SSF52540">
    <property type="entry name" value="P-loop containing nucleoside triphosphate hydrolases"/>
    <property type="match status" value="4"/>
</dbReference>
<dbReference type="Pfam" id="PF00005">
    <property type="entry name" value="ABC_tran"/>
    <property type="match status" value="4"/>
</dbReference>
<feature type="domain" description="ABC transporter" evidence="18">
    <location>
        <begin position="1240"/>
        <end position="1474"/>
    </location>
</feature>
<evidence type="ECO:0000256" key="7">
    <source>
        <dbReference type="ARBA" id="ARBA00022692"/>
    </source>
</evidence>
<dbReference type="NCBIfam" id="NF010167">
    <property type="entry name" value="PRK13648.1"/>
    <property type="match status" value="4"/>
</dbReference>
<feature type="transmembrane region" description="Helical" evidence="17">
    <location>
        <begin position="449"/>
        <end position="469"/>
    </location>
</feature>
<keyword evidence="21" id="KW-1185">Reference proteome</keyword>
<sequence length="2953" mass="331830">MAVSALDEFCGSPFWNTTLTWDTEDPDFTICFEKTVLVWVPCIFLWILSSLEIFYVINSKNKNIPWNFLNIAKLLVTVFLIILSIVDLSIAIKHSDSEEYSVHGVDIYTPVIKILTFALSALFLIYNRKHGLRTSGVQFLFWFLIGLFGAPQFRTEILSSQRQTPDLYYFYISYLIYYPLVLLMIILNCFADKAPVVTKYPKSKKPCPEEGASFLSRIFYQWFDIMAWRGFRNPLKTNDLWDLKHEDTAQEVFPRFDKYWQETIRNTLHTPQYPNATFKSDSARVTFVSSAKKKHASILPALCKTVGPTFLFGSSLKLIQDILTFVSPQVLNLLIEFVEQNEAQWKGFLYVGLLFATASLQTLVLSQYFHRMFIVGIRIRTALISAIYRKALRMSNSARKESTVGEIVNLMSVDAQKFVELTPYLNMIWSAPLQIVLALYFLWQVLGASVLAGLAVMIVLIPVNGVIANRGKTLQIRQMKNKDERVKLMNEVLSGIKVLKLYAWEPSFEAQVLKIRDKEIKVLKQAAYLNAGTSFIWSCAPFLVSLVSFGTYVLVDETHELDAKTAFVSLSLFNVLRFPLSMLPMMISNMVQTFVSIKRLNKFMNCEELDSNNVLHDPSLKTPIVVEGATFSWGEEPILKDINLKFEKGNLTAVVGSVGSGKSSLVSALLGEMDKVSGKVNTIGQIAYVSQQAWIQNATLQDNILFGKALNQKLYDSIIDACALRPDFEMLSAGDQTEIVEKGINLSGGQKQRVSLARAVYSKADIYLLDDPLSAVDSHVGKHIFEQVVGPNGLLKKSTRVLVTHGITYLSMVDKIIVLKDGSVSEIGTYKELLDRKGAFSEFIIQHLHEVEEESQLSGTVVADEFKRQLSRHRSRISESISEAGSEMANGSLQHQKSVDSSSPEKTIRRRTSSNESTKKLVVGEKLIEAEKAETGSVKWEVYVHYLKSIGVFLSLSTILLNVLFQFFTVGSSLSIAAVFADLAPTLGCWYAARVMHNVMLNGIMRAPLSFFDVTPSGRIIARFSKDVDVMDTSLPFYFSDGTYCFFEVLATLFVISYTTPIFIAVIIPIGIVYYLVQRFYVATSRQLKRLESVSRSPIYSHFGETVTGASAIRAYGQTERFINESEAKVDFNQVCYFPSIIANRWLAVRLEMVGNLIILFAALFAVLSKDQNSGLVGLSVTYALQITQTLNWLVRMTSDVETNIVAVERIKEYGETAQEAPWDIPNTKPDETWPNIGTVTFKDYAVRYRPGLDLVLKGINFTVNGGEKVGIVGRTGAGKSSLTLSLFRIIEAAQGEIIIDNVNISKIGLHSLRSRLTIIPQDAVLFSGSLRMNLDPFDNHSDEEIWRSLEHAHLKEFIKGLPSGLNHEVSEGGENLSVGQRQLICLSRALLRKTKVLILDEATAAVDLETDDLIQRTIRDEFKDCTVLTIAHRLNTIMDSDRVIVLDRGDIVEFDTPGDSHGYSVSIRVGMDEHCGSPFWDSSITWDSDNPDFTKCFEETVLVWIPCIFLWIFAGLDVYYIKCSQNKNIPWNFFNISKLALIFVLITLTLIDLLSLIKAIESSHIIYNVQICTPIIKILTWVLAGIFVICNRKYGIRTSGVQFLFWLLSVICGAPQFRSQIIDLVESLKNFDNYVGYLLGYVLQVILLVLYCFADKPAGYTGYETLTKPCPEEESSFLCRIFFQWFDTLAYKGFRQPLKTTDLWNLRHEDTSKVVFPKFDKYWEKSLKKAQVNFFGYGRAAFKSGSTQIEFVNSSTKKIVSILPSLCKAFGPTFLFGAILRLIQDLLAFVSPLILNLLLTYVQNRGPKWRGLLYVVCLFVAACVQTLILSQYFYRMHIVGIRIRTALISAIYRKSLRISSSAKKESSMGEIINLMQVDAQIFAELVPYINMVWSAPLQILISIYFLWQLLGVAVLAGVAVMIVLIPVNGAIVKRVQMLQLSQMKNKDDRIKLVNEVLNGIKVLKLYGWEPSFEEKIMKIRGNEIAVLKKAAYLNATMALIFSLAPFLVALLTFVTFVNLDETNILTPQRAFVSLTLFANMHFSMGVLPLVIVWIAESCVSVKRLNKFLNGEEFDPDNVKHDPSCEDPAVIKNGNFSWGEDVVLRNINLKCERGYLTAIVGRVGSGKSSLISALLGEMNKISGFVNTLGTIAYVSQQDWIQNATLQDNILFGKSLDKDFYNTVVETCALKQDFDMLPAGDQTEVGEKGINLSGGQKQRISLARAVYSKAQVYMFDDPLSAVDSHVGKHIFDKVIGPHGLLKHATRLFVTHNLTYLPQADKIIVMKDGEISENGTYQELMEKKGDFSEFLIQYLYKVVESGDEDMNELTLLLNSSTLPKEVSSRVLQSQMSVKPEVQAEVTKTIEPAGEKLIEEEKVEEGRVQWSVFMYYFKAIGFILTIATTVCHIMYQVYSVGGSIWLSIWSSHTNATIHERDVYLGVYAGLGLGQVLSMFLSAVSLYIGCLNGSHLLHNTLLQRIVRAPSNTFFDVTPIGRILNRFSKDIDVLDNSLPMIIKGWFNCFLSVFAILFVVSYTTPMFLVVVVPVGIIYYLIQRFYIGTSRQLKRLESITRSPIYSHFSESVAGASVLRAYGVTERSIKESEEKVDFNQSCNFPSIIAERWLSVRLEMVGNLIILFAALFAVLDENPIAGYVGLSIAYALQITQCLNSLVVMTSDIETNIVSVERIKEYGEINQEAAWDVPNKVVPITWPDKGVIIFKNFSFKYRPDLDLALKHINIIIKSGEKVGIVGRTGAGKSSLTLSLFRIIEAAEGEIIIDDISISQIGLQPLRSRLTIIPQDTALFSGSLRMNLDPYEKYNDDEVWLALEQAYLKEYVEGLPAGLNHEVTEGGENLSVGQRQLLCLSRALLRKSKVLILDEATSAVDLETDFLIQKTIRAEFRNCTILTIAHRLNTIMDSDRIVVLDKGSIAECDSPSNLLENKKSIFYSMCKDANLV</sequence>
<feature type="transmembrane region" description="Helical" evidence="17">
    <location>
        <begin position="1779"/>
        <end position="1800"/>
    </location>
</feature>
<evidence type="ECO:0000256" key="10">
    <source>
        <dbReference type="ARBA" id="ARBA00022840"/>
    </source>
</evidence>
<dbReference type="InterPro" id="IPR003593">
    <property type="entry name" value="AAA+_ATPase"/>
</dbReference>
<evidence type="ECO:0000256" key="15">
    <source>
        <dbReference type="ARBA" id="ARBA00047523"/>
    </source>
</evidence>
<feature type="domain" description="ABC transporter" evidence="18">
    <location>
        <begin position="624"/>
        <end position="846"/>
    </location>
</feature>
<feature type="transmembrane region" description="Helical" evidence="17">
    <location>
        <begin position="1062"/>
        <end position="1082"/>
    </location>
</feature>
<feature type="domain" description="ABC transmembrane type-1" evidence="19">
    <location>
        <begin position="1776"/>
        <end position="2049"/>
    </location>
</feature>
<dbReference type="InterPro" id="IPR056227">
    <property type="entry name" value="TMD0_ABC"/>
</dbReference>
<dbReference type="GO" id="GO:0015431">
    <property type="term" value="F:ABC-type glutathione S-conjugate transporter activity"/>
    <property type="evidence" value="ECO:0007669"/>
    <property type="project" value="UniProtKB-EC"/>
</dbReference>
<dbReference type="CDD" id="cd03244">
    <property type="entry name" value="ABCC_MRP_domain2"/>
    <property type="match status" value="2"/>
</dbReference>
<evidence type="ECO:0000259" key="18">
    <source>
        <dbReference type="PROSITE" id="PS50893"/>
    </source>
</evidence>
<comment type="similarity">
    <text evidence="3">Belongs to the ABC transporter superfamily. ABCC family. Conjugate transporter (TC 3.A.1.208) subfamily.</text>
</comment>
<dbReference type="InterPro" id="IPR050173">
    <property type="entry name" value="ABC_transporter_C-like"/>
</dbReference>
<keyword evidence="9" id="KW-0547">Nucleotide-binding</keyword>
<dbReference type="EC" id="7.6.2.3" evidence="14"/>
<feature type="transmembrane region" description="Helical" evidence="17">
    <location>
        <begin position="1604"/>
        <end position="1623"/>
    </location>
</feature>
<keyword evidence="6" id="KW-0926">Vacuole</keyword>
<feature type="domain" description="ABC transporter" evidence="18">
    <location>
        <begin position="2714"/>
        <end position="2948"/>
    </location>
</feature>
<feature type="domain" description="ABC transmembrane type-1" evidence="19">
    <location>
        <begin position="996"/>
        <end position="1203"/>
    </location>
</feature>
<dbReference type="PROSITE" id="PS50929">
    <property type="entry name" value="ABC_TM1F"/>
    <property type="match status" value="4"/>
</dbReference>
<gene>
    <name evidence="20" type="ORF">RN001_011462</name>
</gene>
<evidence type="ECO:0000256" key="2">
    <source>
        <dbReference type="ARBA" id="ARBA00004651"/>
    </source>
</evidence>
<comment type="catalytic activity">
    <reaction evidence="15">
        <text>leukotriene C4(in) + ATP + H2O = leukotriene C4(out) + ADP + phosphate + H(+)</text>
        <dbReference type="Rhea" id="RHEA:38963"/>
        <dbReference type="ChEBI" id="CHEBI:15377"/>
        <dbReference type="ChEBI" id="CHEBI:15378"/>
        <dbReference type="ChEBI" id="CHEBI:30616"/>
        <dbReference type="ChEBI" id="CHEBI:43474"/>
        <dbReference type="ChEBI" id="CHEBI:57973"/>
        <dbReference type="ChEBI" id="CHEBI:456216"/>
    </reaction>
    <physiologicalReaction direction="left-to-right" evidence="15">
        <dbReference type="Rhea" id="RHEA:38964"/>
    </physiologicalReaction>
</comment>